<protein>
    <submittedName>
        <fullName evidence="1">Uncharacterized protein</fullName>
    </submittedName>
</protein>
<comment type="caution">
    <text evidence="1">The sequence shown here is derived from an EMBL/GenBank/DDBJ whole genome shotgun (WGS) entry which is preliminary data.</text>
</comment>
<evidence type="ECO:0000313" key="1">
    <source>
        <dbReference type="EMBL" id="KKK61101.1"/>
    </source>
</evidence>
<reference evidence="1" key="1">
    <citation type="journal article" date="2015" name="Nature">
        <title>Complex archaea that bridge the gap between prokaryotes and eukaryotes.</title>
        <authorList>
            <person name="Spang A."/>
            <person name="Saw J.H."/>
            <person name="Jorgensen S.L."/>
            <person name="Zaremba-Niedzwiedzka K."/>
            <person name="Martijn J."/>
            <person name="Lind A.E."/>
            <person name="van Eijk R."/>
            <person name="Schleper C."/>
            <person name="Guy L."/>
            <person name="Ettema T.J."/>
        </authorList>
    </citation>
    <scope>NUCLEOTIDE SEQUENCE</scope>
</reference>
<name>A0A0F8ZMC8_9ZZZZ</name>
<gene>
    <name evidence="1" type="ORF">LCGC14_3017700</name>
</gene>
<sequence>MAARKIKSRRKRGELHKCYKCPPEHMGWKRSQIRWRRTLPYCFEHALEFDEKNKPWPVCPKCESNDFGPLEWNGSIEKAVAVCDSCGFNDLATKHFDAPAIWVTLSPIDSSYKAPVS</sequence>
<organism evidence="1">
    <name type="scientific">marine sediment metagenome</name>
    <dbReference type="NCBI Taxonomy" id="412755"/>
    <lineage>
        <taxon>unclassified sequences</taxon>
        <taxon>metagenomes</taxon>
        <taxon>ecological metagenomes</taxon>
    </lineage>
</organism>
<dbReference type="EMBL" id="LAZR01062643">
    <property type="protein sequence ID" value="KKK61101.1"/>
    <property type="molecule type" value="Genomic_DNA"/>
</dbReference>
<dbReference type="AlphaFoldDB" id="A0A0F8ZMC8"/>
<proteinExistence type="predicted"/>
<accession>A0A0F8ZMC8</accession>